<comment type="similarity">
    <text evidence="3">Belongs to the bacterial histone-like protein family.</text>
</comment>
<dbReference type="SUPFAM" id="SSF47729">
    <property type="entry name" value="IHF-like DNA-binding proteins"/>
    <property type="match status" value="1"/>
</dbReference>
<dbReference type="InterPro" id="IPR010992">
    <property type="entry name" value="IHF-like_DNA-bd_dom_sf"/>
</dbReference>
<keyword evidence="2 4" id="KW-0238">DNA-binding</keyword>
<sequence length="94" mass="10157">MTKAEIVKRLKEEAGLTSLAQAENAYNTMFSLLGNALKNGDSIAISGFGSFKPVKRAARKGRNPRTGAEIQIPESTAVKFTPGKALKESLWLFS</sequence>
<reference evidence="4" key="1">
    <citation type="submission" date="2016-04" db="EMBL/GenBank/DDBJ databases">
        <authorList>
            <person name="Evans L.H."/>
            <person name="Alamgir A."/>
            <person name="Owens N."/>
            <person name="Weber N.D."/>
            <person name="Virtaneva K."/>
            <person name="Barbian K."/>
            <person name="Babar A."/>
            <person name="Rosenke K."/>
        </authorList>
    </citation>
    <scope>NUCLEOTIDE SEQUENCE</scope>
    <source>
        <strain evidence="4">86</strain>
    </source>
</reference>
<name>A0A212IXL8_9DELT</name>
<proteinExistence type="inferred from homology"/>
<dbReference type="GO" id="GO:0030261">
    <property type="term" value="P:chromosome condensation"/>
    <property type="evidence" value="ECO:0007669"/>
    <property type="project" value="UniProtKB-KW"/>
</dbReference>
<dbReference type="InterPro" id="IPR020816">
    <property type="entry name" value="Histone-like_DNA-bd_CS"/>
</dbReference>
<gene>
    <name evidence="4" type="ORF">KL86DPRO_10266</name>
</gene>
<dbReference type="Gene3D" id="4.10.520.10">
    <property type="entry name" value="IHF-like DNA-binding proteins"/>
    <property type="match status" value="1"/>
</dbReference>
<accession>A0A212IXL8</accession>
<dbReference type="PANTHER" id="PTHR33175">
    <property type="entry name" value="DNA-BINDING PROTEIN HU"/>
    <property type="match status" value="1"/>
</dbReference>
<evidence type="ECO:0000256" key="1">
    <source>
        <dbReference type="ARBA" id="ARBA00023067"/>
    </source>
</evidence>
<evidence type="ECO:0000313" key="4">
    <source>
        <dbReference type="EMBL" id="SBV91887.1"/>
    </source>
</evidence>
<dbReference type="PROSITE" id="PS00045">
    <property type="entry name" value="HISTONE_LIKE"/>
    <property type="match status" value="1"/>
</dbReference>
<dbReference type="Pfam" id="PF00216">
    <property type="entry name" value="Bac_DNA_binding"/>
    <property type="match status" value="1"/>
</dbReference>
<dbReference type="GO" id="GO:0030527">
    <property type="term" value="F:structural constituent of chromatin"/>
    <property type="evidence" value="ECO:0007669"/>
    <property type="project" value="InterPro"/>
</dbReference>
<dbReference type="PRINTS" id="PR01727">
    <property type="entry name" value="DNABINDINGHU"/>
</dbReference>
<evidence type="ECO:0000256" key="2">
    <source>
        <dbReference type="ARBA" id="ARBA00023125"/>
    </source>
</evidence>
<dbReference type="EMBL" id="FLUQ01000001">
    <property type="protein sequence ID" value="SBV91887.1"/>
    <property type="molecule type" value="Genomic_DNA"/>
</dbReference>
<dbReference type="SMART" id="SM00411">
    <property type="entry name" value="BHL"/>
    <property type="match status" value="1"/>
</dbReference>
<organism evidence="4">
    <name type="scientific">uncultured delta proteobacterium</name>
    <dbReference type="NCBI Taxonomy" id="34034"/>
    <lineage>
        <taxon>Bacteria</taxon>
        <taxon>Deltaproteobacteria</taxon>
        <taxon>environmental samples</taxon>
    </lineage>
</organism>
<dbReference type="GO" id="GO:0003677">
    <property type="term" value="F:DNA binding"/>
    <property type="evidence" value="ECO:0007669"/>
    <property type="project" value="UniProtKB-KW"/>
</dbReference>
<evidence type="ECO:0000256" key="3">
    <source>
        <dbReference type="RuleBase" id="RU003939"/>
    </source>
</evidence>
<keyword evidence="1" id="KW-0226">DNA condensation</keyword>
<dbReference type="InterPro" id="IPR000119">
    <property type="entry name" value="Hist_DNA-bd"/>
</dbReference>
<dbReference type="CDD" id="cd13831">
    <property type="entry name" value="HU"/>
    <property type="match status" value="1"/>
</dbReference>
<dbReference type="AlphaFoldDB" id="A0A212IXL8"/>
<dbReference type="PANTHER" id="PTHR33175:SF3">
    <property type="entry name" value="DNA-BINDING PROTEIN HU-BETA"/>
    <property type="match status" value="1"/>
</dbReference>
<protein>
    <submittedName>
        <fullName evidence="4">DNA-binding protein HRL53</fullName>
    </submittedName>
</protein>